<feature type="compositionally biased region" description="Polar residues" evidence="1">
    <location>
        <begin position="180"/>
        <end position="194"/>
    </location>
</feature>
<keyword evidence="3" id="KW-1185">Reference proteome</keyword>
<accession>A0ABN8Y714</accession>
<name>A0ABN8Y714_RANTA</name>
<feature type="compositionally biased region" description="Basic and acidic residues" evidence="1">
    <location>
        <begin position="73"/>
        <end position="82"/>
    </location>
</feature>
<sequence>MSLPGPVGPGGLKNAHLPGRLQAEFPGPDQTDLVPAPSTQNSPSIPRTQKLGVLPAAEGAAWRGPRGHSRPGCRPERARERLPAAAGRPAPPPRPGRSRPAPGRACPPWPQGVAAPPLEALSDPDGVPGPQSEPGRNAGPASACSGAVSPAALQRRQQVAATLTETPRSAAPAPDPQHSWPPSNTPHTHSQSSRGRGHSLTGAPCCRETSNQRWRGVVVDTGRRGFGLVQARRVLPRPGKGPRGPSLPPASEQSRSQVCSVVTARVRSFGAGGLPSTVKAALGRVVESTHGTSPRPFGALDVRLCGCIAGGDPGLGTVLSPCPGLVRSSQEQACWANGEGHELGLLNPVLWGLRSAEAAPLS</sequence>
<evidence type="ECO:0000256" key="1">
    <source>
        <dbReference type="SAM" id="MobiDB-lite"/>
    </source>
</evidence>
<feature type="region of interest" description="Disordered" evidence="1">
    <location>
        <begin position="234"/>
        <end position="255"/>
    </location>
</feature>
<gene>
    <name evidence="2" type="ORF">MRATA1EN1_LOCUS6320</name>
</gene>
<feature type="compositionally biased region" description="Polar residues" evidence="1">
    <location>
        <begin position="155"/>
        <end position="167"/>
    </location>
</feature>
<dbReference type="Proteomes" id="UP001176941">
    <property type="component" value="Chromosome 15"/>
</dbReference>
<evidence type="ECO:0008006" key="4">
    <source>
        <dbReference type="Google" id="ProtNLM"/>
    </source>
</evidence>
<feature type="compositionally biased region" description="Polar residues" evidence="1">
    <location>
        <begin position="37"/>
        <end position="47"/>
    </location>
</feature>
<evidence type="ECO:0000313" key="3">
    <source>
        <dbReference type="Proteomes" id="UP001176941"/>
    </source>
</evidence>
<feature type="region of interest" description="Disordered" evidence="1">
    <location>
        <begin position="1"/>
        <end position="207"/>
    </location>
</feature>
<protein>
    <recommendedName>
        <fullName evidence="4">Basic proline-rich protein-like</fullName>
    </recommendedName>
</protein>
<dbReference type="EMBL" id="OX459951">
    <property type="protein sequence ID" value="CAI9157358.1"/>
    <property type="molecule type" value="Genomic_DNA"/>
</dbReference>
<organism evidence="2 3">
    <name type="scientific">Rangifer tarandus platyrhynchus</name>
    <name type="common">Svalbard reindeer</name>
    <dbReference type="NCBI Taxonomy" id="3082113"/>
    <lineage>
        <taxon>Eukaryota</taxon>
        <taxon>Metazoa</taxon>
        <taxon>Chordata</taxon>
        <taxon>Craniata</taxon>
        <taxon>Vertebrata</taxon>
        <taxon>Euteleostomi</taxon>
        <taxon>Mammalia</taxon>
        <taxon>Eutheria</taxon>
        <taxon>Laurasiatheria</taxon>
        <taxon>Artiodactyla</taxon>
        <taxon>Ruminantia</taxon>
        <taxon>Pecora</taxon>
        <taxon>Cervidae</taxon>
        <taxon>Odocoileinae</taxon>
        <taxon>Rangifer</taxon>
    </lineage>
</organism>
<evidence type="ECO:0000313" key="2">
    <source>
        <dbReference type="EMBL" id="CAI9157358.1"/>
    </source>
</evidence>
<proteinExistence type="predicted"/>
<reference evidence="2" key="1">
    <citation type="submission" date="2023-04" db="EMBL/GenBank/DDBJ databases">
        <authorList>
            <consortium name="ELIXIR-Norway"/>
        </authorList>
    </citation>
    <scope>NUCLEOTIDE SEQUENCE [LARGE SCALE GENOMIC DNA]</scope>
</reference>